<feature type="transmembrane region" description="Helical" evidence="1">
    <location>
        <begin position="687"/>
        <end position="713"/>
    </location>
</feature>
<sequence length="779" mass="87113">MLMKLVYSSAPADYTFREQLSVRLNLLVQRGLLTEWHEQHIPPGADRGSERHNAWQSADILLLLLSADYFASDDYQSNEMQLALKRHQLGQLLIIPLLIRPCDWKSTTIAHLQCLPRDEVPVATSANRDATLLSIAQEIQQRIVSQPASTKPLSSDQLTTRQRLLKRVRTIWIEGLLEQSLQHATWVDLHLQKQPYGLENPWRLMVQELDRGPRPLPPGTNIIQVFDEADEELLILGEPGSGKTTLLLYLTRTLLDRAEADEHRRIPVIFNLSSWTRQRLPLSEWLIEELKIRYQVPGKIGRALVEANEIFPLLDGLDEVAESAREACVQAIVSYAQREQDHISLIICCRTEEYQAISVQLPLQYAIILLPFSDEQVEAYLSSVSGQLETLRQVLREDKDLFELAHRPLMLSIFARAYHGETSVELSTPATHEGYPRALFKQYVKHMLKRRTQLQHGTEEQVHRWLSYFATQLHDQQQTIFAVEELQPTWLPEKYRSRYRWCMILTYGLAFGLLFGPVFGLTFGAIYGLIFQTLARFTFGLTFGLILGIVGGIAGGLVFGLVYKYHQVIQSAEITVWSPASAKKGLLVGVLGGLVFGLVGGFVGWVVAGPIAGVILGCIVEGIMGSVGGLVGGLSPTQLPERTSLSPNEGIWRSGRRGMIAMLFLVLVVGLAGGLMVGLFGASIGNLIYALVFGLVFGSGGGLIFGLFFDLVGGRTGLAAFLQHFVLRLFLWRLGLLPWDLIAFLDEATERLLLHKVGGSYIFVHRLLRDVLASQNNEA</sequence>
<feature type="transmembrane region" description="Helical" evidence="1">
    <location>
        <begin position="504"/>
        <end position="531"/>
    </location>
</feature>
<feature type="domain" description="NACHT" evidence="2">
    <location>
        <begin position="231"/>
        <end position="320"/>
    </location>
</feature>
<keyword evidence="4" id="KW-1185">Reference proteome</keyword>
<dbReference type="Pfam" id="PF05729">
    <property type="entry name" value="NACHT"/>
    <property type="match status" value="1"/>
</dbReference>
<keyword evidence="1" id="KW-0812">Transmembrane</keyword>
<feature type="transmembrane region" description="Helical" evidence="1">
    <location>
        <begin position="537"/>
        <end position="565"/>
    </location>
</feature>
<proteinExistence type="predicted"/>
<dbReference type="SUPFAM" id="SSF52200">
    <property type="entry name" value="Toll/Interleukin receptor TIR domain"/>
    <property type="match status" value="1"/>
</dbReference>
<evidence type="ECO:0000313" key="4">
    <source>
        <dbReference type="Proteomes" id="UP000612362"/>
    </source>
</evidence>
<evidence type="ECO:0000256" key="1">
    <source>
        <dbReference type="SAM" id="Phobius"/>
    </source>
</evidence>
<dbReference type="Proteomes" id="UP000612362">
    <property type="component" value="Unassembled WGS sequence"/>
</dbReference>
<name>A0A8J3ICA2_9CHLR</name>
<dbReference type="InterPro" id="IPR027417">
    <property type="entry name" value="P-loop_NTPase"/>
</dbReference>
<reference evidence="3" key="1">
    <citation type="submission" date="2020-10" db="EMBL/GenBank/DDBJ databases">
        <title>Taxonomic study of unclassified bacteria belonging to the class Ktedonobacteria.</title>
        <authorList>
            <person name="Yabe S."/>
            <person name="Wang C.M."/>
            <person name="Zheng Y."/>
            <person name="Sakai Y."/>
            <person name="Cavaletti L."/>
            <person name="Monciardini P."/>
            <person name="Donadio S."/>
        </authorList>
    </citation>
    <scope>NUCLEOTIDE SEQUENCE</scope>
    <source>
        <strain evidence="3">SOSP1-1</strain>
    </source>
</reference>
<comment type="caution">
    <text evidence="3">The sequence shown here is derived from an EMBL/GenBank/DDBJ whole genome shotgun (WGS) entry which is preliminary data.</text>
</comment>
<dbReference type="Gene3D" id="3.40.50.300">
    <property type="entry name" value="P-loop containing nucleotide triphosphate hydrolases"/>
    <property type="match status" value="1"/>
</dbReference>
<dbReference type="PROSITE" id="PS50837">
    <property type="entry name" value="NACHT"/>
    <property type="match status" value="1"/>
</dbReference>
<feature type="transmembrane region" description="Helical" evidence="1">
    <location>
        <begin position="658"/>
        <end position="681"/>
    </location>
</feature>
<keyword evidence="1" id="KW-1133">Transmembrane helix</keyword>
<dbReference type="GO" id="GO:0007165">
    <property type="term" value="P:signal transduction"/>
    <property type="evidence" value="ECO:0007669"/>
    <property type="project" value="InterPro"/>
</dbReference>
<accession>A0A8J3ICA2</accession>
<evidence type="ECO:0000259" key="2">
    <source>
        <dbReference type="PROSITE" id="PS50837"/>
    </source>
</evidence>
<dbReference type="SUPFAM" id="SSF52540">
    <property type="entry name" value="P-loop containing nucleoside triphosphate hydrolases"/>
    <property type="match status" value="1"/>
</dbReference>
<keyword evidence="1" id="KW-0472">Membrane</keyword>
<evidence type="ECO:0000313" key="3">
    <source>
        <dbReference type="EMBL" id="GHO49653.1"/>
    </source>
</evidence>
<dbReference type="InterPro" id="IPR007111">
    <property type="entry name" value="NACHT_NTPase"/>
</dbReference>
<dbReference type="AlphaFoldDB" id="A0A8J3ICA2"/>
<feature type="transmembrane region" description="Helical" evidence="1">
    <location>
        <begin position="614"/>
        <end position="637"/>
    </location>
</feature>
<dbReference type="InterPro" id="IPR000157">
    <property type="entry name" value="TIR_dom"/>
</dbReference>
<dbReference type="EMBL" id="BNJF01000006">
    <property type="protein sequence ID" value="GHO49653.1"/>
    <property type="molecule type" value="Genomic_DNA"/>
</dbReference>
<dbReference type="Gene3D" id="3.40.50.10140">
    <property type="entry name" value="Toll/interleukin-1 receptor homology (TIR) domain"/>
    <property type="match status" value="1"/>
</dbReference>
<feature type="transmembrane region" description="Helical" evidence="1">
    <location>
        <begin position="586"/>
        <end position="608"/>
    </location>
</feature>
<gene>
    <name evidence="3" type="ORF">KSX_78160</name>
</gene>
<organism evidence="3 4">
    <name type="scientific">Ktedonospora formicarum</name>
    <dbReference type="NCBI Taxonomy" id="2778364"/>
    <lineage>
        <taxon>Bacteria</taxon>
        <taxon>Bacillati</taxon>
        <taxon>Chloroflexota</taxon>
        <taxon>Ktedonobacteria</taxon>
        <taxon>Ktedonobacterales</taxon>
        <taxon>Ktedonobacteraceae</taxon>
        <taxon>Ktedonospora</taxon>
    </lineage>
</organism>
<dbReference type="InterPro" id="IPR035897">
    <property type="entry name" value="Toll_tir_struct_dom_sf"/>
</dbReference>
<dbReference type="Pfam" id="PF13676">
    <property type="entry name" value="TIR_2"/>
    <property type="match status" value="1"/>
</dbReference>
<protein>
    <recommendedName>
        <fullName evidence="2">NACHT domain-containing protein</fullName>
    </recommendedName>
</protein>